<accession>A0A445CQL6</accession>
<comment type="caution">
    <text evidence="2">The sequence shown here is derived from an EMBL/GenBank/DDBJ whole genome shotgun (WGS) entry which is preliminary data.</text>
</comment>
<dbReference type="InterPro" id="IPR004252">
    <property type="entry name" value="Probable_transposase_24"/>
</dbReference>
<feature type="coiled-coil region" evidence="1">
    <location>
        <begin position="187"/>
        <end position="216"/>
    </location>
</feature>
<dbReference type="PANTHER" id="PTHR33144:SF45">
    <property type="entry name" value="TRANSPOSASE TNP1_EN_SPM-LIKE DOMAIN-CONTAINING PROTEIN"/>
    <property type="match status" value="1"/>
</dbReference>
<evidence type="ECO:0000313" key="2">
    <source>
        <dbReference type="EMBL" id="RYR53232.1"/>
    </source>
</evidence>
<keyword evidence="3" id="KW-1185">Reference proteome</keyword>
<gene>
    <name evidence="2" type="ORF">Ahy_A06g028245</name>
</gene>
<reference evidence="2 3" key="1">
    <citation type="submission" date="2019-01" db="EMBL/GenBank/DDBJ databases">
        <title>Sequencing of cultivated peanut Arachis hypogaea provides insights into genome evolution and oil improvement.</title>
        <authorList>
            <person name="Chen X."/>
        </authorList>
    </citation>
    <scope>NUCLEOTIDE SEQUENCE [LARGE SCALE GENOMIC DNA]</scope>
    <source>
        <strain evidence="3">cv. Fuhuasheng</strain>
        <tissue evidence="2">Leaves</tissue>
    </source>
</reference>
<organism evidence="2 3">
    <name type="scientific">Arachis hypogaea</name>
    <name type="common">Peanut</name>
    <dbReference type="NCBI Taxonomy" id="3818"/>
    <lineage>
        <taxon>Eukaryota</taxon>
        <taxon>Viridiplantae</taxon>
        <taxon>Streptophyta</taxon>
        <taxon>Embryophyta</taxon>
        <taxon>Tracheophyta</taxon>
        <taxon>Spermatophyta</taxon>
        <taxon>Magnoliopsida</taxon>
        <taxon>eudicotyledons</taxon>
        <taxon>Gunneridae</taxon>
        <taxon>Pentapetalae</taxon>
        <taxon>rosids</taxon>
        <taxon>fabids</taxon>
        <taxon>Fabales</taxon>
        <taxon>Fabaceae</taxon>
        <taxon>Papilionoideae</taxon>
        <taxon>50 kb inversion clade</taxon>
        <taxon>dalbergioids sensu lato</taxon>
        <taxon>Dalbergieae</taxon>
        <taxon>Pterocarpus clade</taxon>
        <taxon>Arachis</taxon>
    </lineage>
</organism>
<dbReference type="AlphaFoldDB" id="A0A445CQL6"/>
<evidence type="ECO:0000313" key="3">
    <source>
        <dbReference type="Proteomes" id="UP000289738"/>
    </source>
</evidence>
<name>A0A445CQL6_ARAHY</name>
<evidence type="ECO:0000256" key="1">
    <source>
        <dbReference type="SAM" id="Coils"/>
    </source>
</evidence>
<keyword evidence="1" id="KW-0175">Coiled coil</keyword>
<dbReference type="Pfam" id="PF03004">
    <property type="entry name" value="Transposase_24"/>
    <property type="match status" value="1"/>
</dbReference>
<dbReference type="Proteomes" id="UP000289738">
    <property type="component" value="Chromosome A06"/>
</dbReference>
<protein>
    <submittedName>
        <fullName evidence="2">Uncharacterized protein</fullName>
    </submittedName>
</protein>
<dbReference type="EMBL" id="SDMP01000006">
    <property type="protein sequence ID" value="RYR53232.1"/>
    <property type="molecule type" value="Genomic_DNA"/>
</dbReference>
<sequence length="300" mass="34472">MSKASKEHAFDQFKRVFHYEDDGRGIIKRGIVQRIGNSWRNARNHLFHKVYDEELTFDQNLKRKPAGIEANHWKKFIEYRLSEDTKEKCKKNAANRSKQMYTHTGGSKTMARKRHEEELRQGRPIGRGEGWTMSHKKRMEAIEHIESQDPSSKEFSHNDSLAQVLEKEHPGRVRGLGFGPCPKEYQMEIEKFKAEAAELKAAAAEEKAKRQRMKAEGKAKMQSMENLLSYIIQQQGGSLPPEIAADLDSLRSNTIEWKNWLTTAAILKQSYYNNFVADITAAKLNRCKILFSSGCSSGCY</sequence>
<dbReference type="PANTHER" id="PTHR33144">
    <property type="entry name" value="OS10G0409366 PROTEIN-RELATED"/>
    <property type="match status" value="1"/>
</dbReference>
<proteinExistence type="predicted"/>